<keyword evidence="2" id="KW-1185">Reference proteome</keyword>
<organism evidence="1 2">
    <name type="scientific">Paramuricea clavata</name>
    <name type="common">Red gorgonian</name>
    <name type="synonym">Violescent sea-whip</name>
    <dbReference type="NCBI Taxonomy" id="317549"/>
    <lineage>
        <taxon>Eukaryota</taxon>
        <taxon>Metazoa</taxon>
        <taxon>Cnidaria</taxon>
        <taxon>Anthozoa</taxon>
        <taxon>Octocorallia</taxon>
        <taxon>Malacalcyonacea</taxon>
        <taxon>Plexauridae</taxon>
        <taxon>Paramuricea</taxon>
    </lineage>
</organism>
<dbReference type="Proteomes" id="UP001152795">
    <property type="component" value="Unassembled WGS sequence"/>
</dbReference>
<dbReference type="EMBL" id="CACRXK020005358">
    <property type="protein sequence ID" value="CAB4005931.1"/>
    <property type="molecule type" value="Genomic_DNA"/>
</dbReference>
<gene>
    <name evidence="1" type="ORF">PACLA_8A040711</name>
</gene>
<evidence type="ECO:0000313" key="2">
    <source>
        <dbReference type="Proteomes" id="UP001152795"/>
    </source>
</evidence>
<proteinExistence type="predicted"/>
<sequence length="187" mass="21472">MEQQDINEIDATLVNIKNWAKIINKDNRRRAHKLQLHDKQSLITPEAYQRVLNCDKSLRIRNDFLQLSADSVITEKIYIEFRDYLILSLQLRNAQRPCAIANLTVDEFRGAEICDNGEEYSLIVTHTWQHKTSSNGPAPLVWSKPTLTWAVFISDIFATSSSQRTQIENYFFLATSGLQLVGNEVTT</sequence>
<comment type="caution">
    <text evidence="1">The sequence shown here is derived from an EMBL/GenBank/DDBJ whole genome shotgun (WGS) entry which is preliminary data.</text>
</comment>
<accession>A0A6S7IIU1</accession>
<protein>
    <submittedName>
        <fullName evidence="1">Uncharacterized protein</fullName>
    </submittedName>
</protein>
<reference evidence="1" key="1">
    <citation type="submission" date="2020-04" db="EMBL/GenBank/DDBJ databases">
        <authorList>
            <person name="Alioto T."/>
            <person name="Alioto T."/>
            <person name="Gomez Garrido J."/>
        </authorList>
    </citation>
    <scope>NUCLEOTIDE SEQUENCE</scope>
    <source>
        <strain evidence="1">A484AB</strain>
    </source>
</reference>
<dbReference type="AlphaFoldDB" id="A0A6S7IIU1"/>
<evidence type="ECO:0000313" key="1">
    <source>
        <dbReference type="EMBL" id="CAB4005931.1"/>
    </source>
</evidence>
<name>A0A6S7IIU1_PARCT</name>